<evidence type="ECO:0000256" key="5">
    <source>
        <dbReference type="ARBA" id="ARBA00022448"/>
    </source>
</evidence>
<dbReference type="GO" id="GO:0045259">
    <property type="term" value="C:proton-transporting ATP synthase complex"/>
    <property type="evidence" value="ECO:0007669"/>
    <property type="project" value="UniProtKB-KW"/>
</dbReference>
<comment type="subunit">
    <text evidence="4">F-type ATPases have 2 components, CF(1) - the catalytic core - and CF(0) - the membrane proton channel. CF(1) has five subunits: alpha(3), beta(3), gamma(1), delta(1), epsilon(1). CF(0) has three main subunits: a, b and c.</text>
</comment>
<dbReference type="Gene3D" id="1.10.287.80">
    <property type="entry name" value="ATP synthase, gamma subunit, helix hairpin domain"/>
    <property type="match status" value="1"/>
</dbReference>
<keyword evidence="6 11" id="KW-0375">Hydrogen ion transport</keyword>
<accession>A0AAV6XDD6</accession>
<keyword evidence="5 11" id="KW-0813">Transport</keyword>
<dbReference type="NCBIfam" id="TIGR01146">
    <property type="entry name" value="ATPsyn_F1gamma"/>
    <property type="match status" value="1"/>
</dbReference>
<evidence type="ECO:0000256" key="11">
    <source>
        <dbReference type="RuleBase" id="RU004001"/>
    </source>
</evidence>
<dbReference type="SUPFAM" id="SSF52943">
    <property type="entry name" value="ATP synthase (F1-ATPase), gamma subunit"/>
    <property type="match status" value="1"/>
</dbReference>
<keyword evidence="7 11" id="KW-0406">Ion transport</keyword>
<evidence type="ECO:0000256" key="8">
    <source>
        <dbReference type="ARBA" id="ARBA00023136"/>
    </source>
</evidence>
<organism evidence="12 13">
    <name type="scientific">Buddleja alternifolia</name>
    <dbReference type="NCBI Taxonomy" id="168488"/>
    <lineage>
        <taxon>Eukaryota</taxon>
        <taxon>Viridiplantae</taxon>
        <taxon>Streptophyta</taxon>
        <taxon>Embryophyta</taxon>
        <taxon>Tracheophyta</taxon>
        <taxon>Spermatophyta</taxon>
        <taxon>Magnoliopsida</taxon>
        <taxon>eudicotyledons</taxon>
        <taxon>Gunneridae</taxon>
        <taxon>Pentapetalae</taxon>
        <taxon>asterids</taxon>
        <taxon>lamiids</taxon>
        <taxon>Lamiales</taxon>
        <taxon>Scrophulariaceae</taxon>
        <taxon>Buddlejeae</taxon>
        <taxon>Buddleja</taxon>
    </lineage>
</organism>
<proteinExistence type="inferred from homology"/>
<evidence type="ECO:0000256" key="3">
    <source>
        <dbReference type="ARBA" id="ARBA00007681"/>
    </source>
</evidence>
<dbReference type="InterPro" id="IPR000131">
    <property type="entry name" value="ATP_synth_F1_gsu"/>
</dbReference>
<evidence type="ECO:0000256" key="7">
    <source>
        <dbReference type="ARBA" id="ARBA00023065"/>
    </source>
</evidence>
<dbReference type="PANTHER" id="PTHR11693">
    <property type="entry name" value="ATP SYNTHASE GAMMA CHAIN"/>
    <property type="match status" value="1"/>
</dbReference>
<dbReference type="InterPro" id="IPR035968">
    <property type="entry name" value="ATP_synth_F1_ATPase_gsu"/>
</dbReference>
<keyword evidence="13" id="KW-1185">Reference proteome</keyword>
<keyword evidence="8" id="KW-0472">Membrane</keyword>
<dbReference type="PIRSF" id="PIRSF039089">
    <property type="entry name" value="ATP_synthase_gamma"/>
    <property type="match status" value="1"/>
</dbReference>
<comment type="subcellular location">
    <subcellularLocation>
        <location evidence="2">Membrane</location>
        <topology evidence="2">Peripheral membrane protein</topology>
    </subcellularLocation>
</comment>
<evidence type="ECO:0000256" key="4">
    <source>
        <dbReference type="ARBA" id="ARBA00011648"/>
    </source>
</evidence>
<dbReference type="Proteomes" id="UP000826271">
    <property type="component" value="Unassembled WGS sequence"/>
</dbReference>
<keyword evidence="9 11" id="KW-0139">CF(1)</keyword>
<comment type="similarity">
    <text evidence="3 11">Belongs to the ATPase gamma chain family.</text>
</comment>
<dbReference type="PANTHER" id="PTHR11693:SF22">
    <property type="entry name" value="ATP SYNTHASE SUBUNIT GAMMA, MITOCHONDRIAL"/>
    <property type="match status" value="1"/>
</dbReference>
<keyword evidence="10 11" id="KW-0066">ATP synthesis</keyword>
<dbReference type="EMBL" id="WHWC01000007">
    <property type="protein sequence ID" value="KAG8379295.1"/>
    <property type="molecule type" value="Genomic_DNA"/>
</dbReference>
<evidence type="ECO:0000256" key="1">
    <source>
        <dbReference type="ARBA" id="ARBA00002361"/>
    </source>
</evidence>
<dbReference type="CDD" id="cd12151">
    <property type="entry name" value="F1-ATPase_gamma"/>
    <property type="match status" value="1"/>
</dbReference>
<comment type="function">
    <text evidence="1">Mitochondrial membrane ATP synthase (F(1)F(0) ATP synthase or Complex V) produces ATP from ADP in the presence of a proton gradient across the membrane which is generated by electron transport complexes of the respiratory chain. F-type ATPases consist of two structural domains, F(1) - containing the extramembraneous catalytic core, and F(0) - containing the membrane proton channel, linked together by a central stalk and a peripheral stalk. During catalysis, ATP synthesis in the catalytic domain of F(1) is coupled via a rotary mechanism of the central stalk subunits to proton translocation. Part of the complex F(1) domain and the central stalk which is part of the complex rotary element. The gamma subunit protrudes into the catalytic domain formed of alpha(3)beta(3). Rotation of the central stalk against the surrounding alpha(3)beta(3) subunits leads to hydrolysis of ATP in three separate catalytic sites on the beta subunits.</text>
</comment>
<sequence length="330" mass="36442">MNKERCVFTCLPPKKIAYVIREQAVLGVRSISTQIVRNRMKSVRNIQKITKAMKMVAASKLRAIQTRAENSRGLWQPFTALLGDTPSVDVKKNVIVTISSDKGLCGGINSTSVKISRGLHKINSGPEKESKYVILGEKAKAQLVRDSKKDIELSITELQKNPLNYTQVAVLADDILKNVEYDALRIVFNKFHSVVQFIPTTSTVLSPEVVEREAEAGGKLGELDSYEIEGGETKSEVLQNLSEFQFSCVMFNAVLENACSEQGARMSAMDSSSRNAGDMLDRLTLTYNSKECNPKCFCLSSDDVLCNVVKNEALVFLGVFVLMFPGQALL</sequence>
<dbReference type="Gene3D" id="3.40.1380.10">
    <property type="match status" value="1"/>
</dbReference>
<reference evidence="12" key="1">
    <citation type="submission" date="2019-10" db="EMBL/GenBank/DDBJ databases">
        <authorList>
            <person name="Zhang R."/>
            <person name="Pan Y."/>
            <person name="Wang J."/>
            <person name="Ma R."/>
            <person name="Yu S."/>
        </authorList>
    </citation>
    <scope>NUCLEOTIDE SEQUENCE</scope>
    <source>
        <strain evidence="12">LA-IB0</strain>
        <tissue evidence="12">Leaf</tissue>
    </source>
</reference>
<evidence type="ECO:0000313" key="13">
    <source>
        <dbReference type="Proteomes" id="UP000826271"/>
    </source>
</evidence>
<evidence type="ECO:0000256" key="10">
    <source>
        <dbReference type="ARBA" id="ARBA00023310"/>
    </source>
</evidence>
<evidence type="ECO:0000256" key="2">
    <source>
        <dbReference type="ARBA" id="ARBA00004170"/>
    </source>
</evidence>
<dbReference type="Pfam" id="PF00231">
    <property type="entry name" value="ATP-synt"/>
    <property type="match status" value="1"/>
</dbReference>
<protein>
    <recommendedName>
        <fullName evidence="11">ATP synthase subunit gamma</fullName>
    </recommendedName>
</protein>
<gene>
    <name evidence="12" type="ORF">BUALT_Bualt07G0073600</name>
</gene>
<comment type="subunit">
    <text evidence="11">F-type ATPases have 2 components, CF(1) - the catalytic core - and CF(0) - the membrane proton channel. CF(1) and CF(0) have multiple subunits.</text>
</comment>
<evidence type="ECO:0000313" key="12">
    <source>
        <dbReference type="EMBL" id="KAG8379295.1"/>
    </source>
</evidence>
<comment type="caution">
    <text evidence="12">The sequence shown here is derived from an EMBL/GenBank/DDBJ whole genome shotgun (WGS) entry which is preliminary data.</text>
</comment>
<dbReference type="AlphaFoldDB" id="A0AAV6XDD6"/>
<evidence type="ECO:0000256" key="6">
    <source>
        <dbReference type="ARBA" id="ARBA00022781"/>
    </source>
</evidence>
<dbReference type="GO" id="GO:0046933">
    <property type="term" value="F:proton-transporting ATP synthase activity, rotational mechanism"/>
    <property type="evidence" value="ECO:0007669"/>
    <property type="project" value="InterPro"/>
</dbReference>
<name>A0AAV6XDD6_9LAMI</name>
<dbReference type="PRINTS" id="PR00126">
    <property type="entry name" value="ATPASEGAMMA"/>
</dbReference>
<dbReference type="FunFam" id="3.40.1380.10:FF:000005">
    <property type="entry name" value="ATP synthase subunit gamma"/>
    <property type="match status" value="1"/>
</dbReference>
<evidence type="ECO:0000256" key="9">
    <source>
        <dbReference type="ARBA" id="ARBA00023196"/>
    </source>
</evidence>